<keyword evidence="1" id="KW-0472">Membrane</keyword>
<gene>
    <name evidence="2" type="ORF">P691DRAFT_705693</name>
</gene>
<accession>A0A9P6C148</accession>
<dbReference type="EMBL" id="MU151175">
    <property type="protein sequence ID" value="KAF9448056.1"/>
    <property type="molecule type" value="Genomic_DNA"/>
</dbReference>
<sequence length="528" mass="60620">MINDLFPVSVDESERYKRGVKITKGVAEGFIIPYLTIDNPLPVVPSSWSRYVHPEGAVYFWDSDRRIVTDADILNPEIYETIENRLAQIQGYIREYHIDYPCKETVHLYLEHYPKIPAFGYYFVDHVNRTLFWLDAKYGYNMVRELQTAPPDLGHVGTELRSQYWYHNEYFPHVLHFPNDALVELQDILWHAVGDLLTSSDSTVPYTLGETKDMQALVTDIITYYRGGSVISIHKRGSTVGSGRLDDGARAVVCKIDRLLGLFTHERFINFYGEKCARLCHGQSVFEEAQRTWFVSLVSPIVFYAPESYLKKLQSMSVDSFVNNPSWDKLLTKLTDEWKEYTLYGTVLLTSNVSFLAIQSLDALGSHGYRNPAQRASYFSIAVSIGTIILGLLLVRQHHTTLHRDFLVNRSVTAIGLETLAVMYSLPYALLMYGMITFFLAFSIMCFQSKDKATIGILTFAWTSIVLLLLWCLSASYEYTVYETHWFGRKYRALRNAIGTRLKNRSVVSERLEPDSEKLKFSDTGCIR</sequence>
<evidence type="ECO:0000313" key="2">
    <source>
        <dbReference type="EMBL" id="KAF9448056.1"/>
    </source>
</evidence>
<feature type="transmembrane region" description="Helical" evidence="1">
    <location>
        <begin position="454"/>
        <end position="477"/>
    </location>
</feature>
<dbReference type="OrthoDB" id="2657661at2759"/>
<dbReference type="AlphaFoldDB" id="A0A9P6C148"/>
<dbReference type="Proteomes" id="UP000807342">
    <property type="component" value="Unassembled WGS sequence"/>
</dbReference>
<evidence type="ECO:0000313" key="3">
    <source>
        <dbReference type="Proteomes" id="UP000807342"/>
    </source>
</evidence>
<comment type="caution">
    <text evidence="2">The sequence shown here is derived from an EMBL/GenBank/DDBJ whole genome shotgun (WGS) entry which is preliminary data.</text>
</comment>
<evidence type="ECO:0000256" key="1">
    <source>
        <dbReference type="SAM" id="Phobius"/>
    </source>
</evidence>
<protein>
    <submittedName>
        <fullName evidence="2">Uncharacterized protein</fullName>
    </submittedName>
</protein>
<feature type="transmembrane region" description="Helical" evidence="1">
    <location>
        <begin position="376"/>
        <end position="395"/>
    </location>
</feature>
<name>A0A9P6C148_9AGAR</name>
<proteinExistence type="predicted"/>
<organism evidence="2 3">
    <name type="scientific">Macrolepiota fuliginosa MF-IS2</name>
    <dbReference type="NCBI Taxonomy" id="1400762"/>
    <lineage>
        <taxon>Eukaryota</taxon>
        <taxon>Fungi</taxon>
        <taxon>Dikarya</taxon>
        <taxon>Basidiomycota</taxon>
        <taxon>Agaricomycotina</taxon>
        <taxon>Agaricomycetes</taxon>
        <taxon>Agaricomycetidae</taxon>
        <taxon>Agaricales</taxon>
        <taxon>Agaricineae</taxon>
        <taxon>Agaricaceae</taxon>
        <taxon>Macrolepiota</taxon>
    </lineage>
</organism>
<keyword evidence="1" id="KW-1133">Transmembrane helix</keyword>
<keyword evidence="3" id="KW-1185">Reference proteome</keyword>
<keyword evidence="1" id="KW-0812">Transmembrane</keyword>
<reference evidence="2" key="1">
    <citation type="submission" date="2020-11" db="EMBL/GenBank/DDBJ databases">
        <authorList>
            <consortium name="DOE Joint Genome Institute"/>
            <person name="Ahrendt S."/>
            <person name="Riley R."/>
            <person name="Andreopoulos W."/>
            <person name="Labutti K."/>
            <person name="Pangilinan J."/>
            <person name="Ruiz-Duenas F.J."/>
            <person name="Barrasa J.M."/>
            <person name="Sanchez-Garcia M."/>
            <person name="Camarero S."/>
            <person name="Miyauchi S."/>
            <person name="Serrano A."/>
            <person name="Linde D."/>
            <person name="Babiker R."/>
            <person name="Drula E."/>
            <person name="Ayuso-Fernandez I."/>
            <person name="Pacheco R."/>
            <person name="Padilla G."/>
            <person name="Ferreira P."/>
            <person name="Barriuso J."/>
            <person name="Kellner H."/>
            <person name="Castanera R."/>
            <person name="Alfaro M."/>
            <person name="Ramirez L."/>
            <person name="Pisabarro A.G."/>
            <person name="Kuo A."/>
            <person name="Tritt A."/>
            <person name="Lipzen A."/>
            <person name="He G."/>
            <person name="Yan M."/>
            <person name="Ng V."/>
            <person name="Cullen D."/>
            <person name="Martin F."/>
            <person name="Rosso M.-N."/>
            <person name="Henrissat B."/>
            <person name="Hibbett D."/>
            <person name="Martinez A.T."/>
            <person name="Grigoriev I.V."/>
        </authorList>
    </citation>
    <scope>NUCLEOTIDE SEQUENCE</scope>
    <source>
        <strain evidence="2">MF-IS2</strain>
    </source>
</reference>